<evidence type="ECO:0000313" key="2">
    <source>
        <dbReference type="Proteomes" id="UP000824120"/>
    </source>
</evidence>
<keyword evidence="2" id="KW-1185">Reference proteome</keyword>
<dbReference type="AlphaFoldDB" id="A0A9J6A583"/>
<reference evidence="1 2" key="1">
    <citation type="submission" date="2020-09" db="EMBL/GenBank/DDBJ databases">
        <title>De no assembly of potato wild relative species, Solanum commersonii.</title>
        <authorList>
            <person name="Cho K."/>
        </authorList>
    </citation>
    <scope>NUCLEOTIDE SEQUENCE [LARGE SCALE GENOMIC DNA]</scope>
    <source>
        <strain evidence="1">LZ3.2</strain>
        <tissue evidence="1">Leaf</tissue>
    </source>
</reference>
<dbReference type="Proteomes" id="UP000824120">
    <property type="component" value="Chromosome 2"/>
</dbReference>
<gene>
    <name evidence="1" type="ORF">H5410_004931</name>
</gene>
<sequence>MGLEIAFCSTMLSPQGKGQVGDAMGEWHVADQFRKAVPYRPMTKNVKRLKVKLTMKWSSRCVTDQFHKVVPYRPTTQNAKRFKVKAGRR</sequence>
<name>A0A9J6A583_SOLCO</name>
<protein>
    <submittedName>
        <fullName evidence="1">Uncharacterized protein</fullName>
    </submittedName>
</protein>
<comment type="caution">
    <text evidence="1">The sequence shown here is derived from an EMBL/GenBank/DDBJ whole genome shotgun (WGS) entry which is preliminary data.</text>
</comment>
<accession>A0A9J6A583</accession>
<proteinExistence type="predicted"/>
<organism evidence="1 2">
    <name type="scientific">Solanum commersonii</name>
    <name type="common">Commerson's wild potato</name>
    <name type="synonym">Commerson's nightshade</name>
    <dbReference type="NCBI Taxonomy" id="4109"/>
    <lineage>
        <taxon>Eukaryota</taxon>
        <taxon>Viridiplantae</taxon>
        <taxon>Streptophyta</taxon>
        <taxon>Embryophyta</taxon>
        <taxon>Tracheophyta</taxon>
        <taxon>Spermatophyta</taxon>
        <taxon>Magnoliopsida</taxon>
        <taxon>eudicotyledons</taxon>
        <taxon>Gunneridae</taxon>
        <taxon>Pentapetalae</taxon>
        <taxon>asterids</taxon>
        <taxon>lamiids</taxon>
        <taxon>Solanales</taxon>
        <taxon>Solanaceae</taxon>
        <taxon>Solanoideae</taxon>
        <taxon>Solaneae</taxon>
        <taxon>Solanum</taxon>
    </lineage>
</organism>
<evidence type="ECO:0000313" key="1">
    <source>
        <dbReference type="EMBL" id="KAG5619713.1"/>
    </source>
</evidence>
<dbReference type="EMBL" id="JACXVP010000002">
    <property type="protein sequence ID" value="KAG5619713.1"/>
    <property type="molecule type" value="Genomic_DNA"/>
</dbReference>